<keyword evidence="4" id="KW-1185">Reference proteome</keyword>
<proteinExistence type="inferred from homology"/>
<dbReference type="Pfam" id="PF02604">
    <property type="entry name" value="PhdYeFM_antitox"/>
    <property type="match status" value="1"/>
</dbReference>
<name>A0ABQ6S536_9BACT</name>
<dbReference type="Gene3D" id="1.10.1220.170">
    <property type="match status" value="1"/>
</dbReference>
<dbReference type="NCBIfam" id="TIGR01552">
    <property type="entry name" value="phd_fam"/>
    <property type="match status" value="1"/>
</dbReference>
<comment type="function">
    <text evidence="2">Antitoxin component of a type II toxin-antitoxin (TA) system.</text>
</comment>
<evidence type="ECO:0000256" key="2">
    <source>
        <dbReference type="RuleBase" id="RU362080"/>
    </source>
</evidence>
<organism evidence="3 4">
    <name type="scientific">Alistipes finegoldii</name>
    <dbReference type="NCBI Taxonomy" id="214856"/>
    <lineage>
        <taxon>Bacteria</taxon>
        <taxon>Pseudomonadati</taxon>
        <taxon>Bacteroidota</taxon>
        <taxon>Bacteroidia</taxon>
        <taxon>Bacteroidales</taxon>
        <taxon>Rikenellaceae</taxon>
        <taxon>Alistipes</taxon>
    </lineage>
</organism>
<comment type="caution">
    <text evidence="3">The sequence shown here is derived from an EMBL/GenBank/DDBJ whole genome shotgun (WGS) entry which is preliminary data.</text>
</comment>
<evidence type="ECO:0000313" key="3">
    <source>
        <dbReference type="EMBL" id="KAA3159994.1"/>
    </source>
</evidence>
<dbReference type="InterPro" id="IPR006442">
    <property type="entry name" value="Antitoxin_Phd/YefM"/>
</dbReference>
<dbReference type="RefSeq" id="WP_130063760.1">
    <property type="nucleotide sequence ID" value="NZ_CATWOF010000016.1"/>
</dbReference>
<comment type="similarity">
    <text evidence="1 2">Belongs to the phD/YefM antitoxin family.</text>
</comment>
<accession>A0ABQ6S536</accession>
<dbReference type="Gene3D" id="3.40.1620.10">
    <property type="entry name" value="YefM-like domain"/>
    <property type="match status" value="1"/>
</dbReference>
<dbReference type="PANTHER" id="PTHR33713">
    <property type="entry name" value="ANTITOXIN YAFN-RELATED"/>
    <property type="match status" value="1"/>
</dbReference>
<reference evidence="3 4" key="1">
    <citation type="journal article" date="2019" name="Nat. Med.">
        <title>A library of human gut bacterial isolates paired with longitudinal multiomics data enables mechanistic microbiome research.</title>
        <authorList>
            <person name="Poyet M."/>
            <person name="Groussin M."/>
            <person name="Gibbons S.M."/>
            <person name="Avila-Pacheco J."/>
            <person name="Jiang X."/>
            <person name="Kearney S.M."/>
            <person name="Perrotta A.R."/>
            <person name="Berdy B."/>
            <person name="Zhao S."/>
            <person name="Lieberman T.D."/>
            <person name="Swanson P.K."/>
            <person name="Smith M."/>
            <person name="Roesemann S."/>
            <person name="Alexander J.E."/>
            <person name="Rich S.A."/>
            <person name="Livny J."/>
            <person name="Vlamakis H."/>
            <person name="Clish C."/>
            <person name="Bullock K."/>
            <person name="Deik A."/>
            <person name="Scott J."/>
            <person name="Pierce K.A."/>
            <person name="Xavier R.J."/>
            <person name="Alm E.J."/>
        </authorList>
    </citation>
    <scope>NUCLEOTIDE SEQUENCE [LARGE SCALE GENOMIC DNA]</scope>
    <source>
        <strain evidence="3 4">BIOML-A1</strain>
    </source>
</reference>
<dbReference type="PANTHER" id="PTHR33713:SF6">
    <property type="entry name" value="ANTITOXIN YEFM"/>
    <property type="match status" value="1"/>
</dbReference>
<evidence type="ECO:0000313" key="4">
    <source>
        <dbReference type="Proteomes" id="UP000324870"/>
    </source>
</evidence>
<gene>
    <name evidence="3" type="ORF">F2A26_04120</name>
</gene>
<dbReference type="SUPFAM" id="SSF143120">
    <property type="entry name" value="YefM-like"/>
    <property type="match status" value="1"/>
</dbReference>
<dbReference type="InterPro" id="IPR036165">
    <property type="entry name" value="YefM-like_sf"/>
</dbReference>
<sequence>MRTTNFTDLRNNLKKYLDAVTNDSDTVIINRDGGTGAVLISLDEYNAIKETEYIMTSPAMMEAIREGERDIKEGRFVSQQPGESISDFLNRIANV</sequence>
<protein>
    <recommendedName>
        <fullName evidence="2">Antitoxin</fullName>
    </recommendedName>
</protein>
<dbReference type="Proteomes" id="UP000324870">
    <property type="component" value="Unassembled WGS sequence"/>
</dbReference>
<evidence type="ECO:0000256" key="1">
    <source>
        <dbReference type="ARBA" id="ARBA00009981"/>
    </source>
</evidence>
<dbReference type="EMBL" id="VVND01000004">
    <property type="protein sequence ID" value="KAA3159994.1"/>
    <property type="molecule type" value="Genomic_DNA"/>
</dbReference>
<dbReference type="InterPro" id="IPR051405">
    <property type="entry name" value="phD/YefM_antitoxin"/>
</dbReference>